<protein>
    <submittedName>
        <fullName evidence="2">Uncharacterized protein</fullName>
    </submittedName>
</protein>
<sequence>MGRSPKFYTEIARQSARSERARIRTGARAAIKSALMTTASNMDNSREIIKDMSTGKASKPFMRGAGQWIPTGLSTRRL</sequence>
<name>A0AAV5BMX9_ELECO</name>
<proteinExistence type="predicted"/>
<accession>A0AAV5BMX9</accession>
<comment type="caution">
    <text evidence="2">The sequence shown here is derived from an EMBL/GenBank/DDBJ whole genome shotgun (WGS) entry which is preliminary data.</text>
</comment>
<reference evidence="2" key="2">
    <citation type="submission" date="2021-12" db="EMBL/GenBank/DDBJ databases">
        <title>Resequencing data analysis of finger millet.</title>
        <authorList>
            <person name="Hatakeyama M."/>
            <person name="Aluri S."/>
            <person name="Balachadran M.T."/>
            <person name="Sivarajan S.R."/>
            <person name="Poveda L."/>
            <person name="Shimizu-Inatsugi R."/>
            <person name="Schlapbach R."/>
            <person name="Sreeman S.M."/>
            <person name="Shimizu K.K."/>
        </authorList>
    </citation>
    <scope>NUCLEOTIDE SEQUENCE</scope>
</reference>
<keyword evidence="3" id="KW-1185">Reference proteome</keyword>
<feature type="region of interest" description="Disordered" evidence="1">
    <location>
        <begin position="1"/>
        <end position="23"/>
    </location>
</feature>
<gene>
    <name evidence="2" type="primary">ga02952</name>
    <name evidence="2" type="ORF">PR202_ga02952</name>
</gene>
<evidence type="ECO:0000313" key="3">
    <source>
        <dbReference type="Proteomes" id="UP001054889"/>
    </source>
</evidence>
<dbReference type="Proteomes" id="UP001054889">
    <property type="component" value="Unassembled WGS sequence"/>
</dbReference>
<reference evidence="2" key="1">
    <citation type="journal article" date="2018" name="DNA Res.">
        <title>Multiple hybrid de novo genome assembly of finger millet, an orphan allotetraploid crop.</title>
        <authorList>
            <person name="Hatakeyama M."/>
            <person name="Aluri S."/>
            <person name="Balachadran M.T."/>
            <person name="Sivarajan S.R."/>
            <person name="Patrignani A."/>
            <person name="Gruter S."/>
            <person name="Poveda L."/>
            <person name="Shimizu-Inatsugi R."/>
            <person name="Baeten J."/>
            <person name="Francoijs K.J."/>
            <person name="Nataraja K.N."/>
            <person name="Reddy Y.A.N."/>
            <person name="Phadnis S."/>
            <person name="Ravikumar R.L."/>
            <person name="Schlapbach R."/>
            <person name="Sreeman S.M."/>
            <person name="Shimizu K.K."/>
        </authorList>
    </citation>
    <scope>NUCLEOTIDE SEQUENCE</scope>
</reference>
<evidence type="ECO:0000313" key="2">
    <source>
        <dbReference type="EMBL" id="GJM87035.1"/>
    </source>
</evidence>
<feature type="region of interest" description="Disordered" evidence="1">
    <location>
        <begin position="54"/>
        <end position="78"/>
    </location>
</feature>
<organism evidence="2 3">
    <name type="scientific">Eleusine coracana subsp. coracana</name>
    <dbReference type="NCBI Taxonomy" id="191504"/>
    <lineage>
        <taxon>Eukaryota</taxon>
        <taxon>Viridiplantae</taxon>
        <taxon>Streptophyta</taxon>
        <taxon>Embryophyta</taxon>
        <taxon>Tracheophyta</taxon>
        <taxon>Spermatophyta</taxon>
        <taxon>Magnoliopsida</taxon>
        <taxon>Liliopsida</taxon>
        <taxon>Poales</taxon>
        <taxon>Poaceae</taxon>
        <taxon>PACMAD clade</taxon>
        <taxon>Chloridoideae</taxon>
        <taxon>Cynodonteae</taxon>
        <taxon>Eleusininae</taxon>
        <taxon>Eleusine</taxon>
    </lineage>
</organism>
<dbReference type="EMBL" id="BQKI01000001">
    <property type="protein sequence ID" value="GJM87035.1"/>
    <property type="molecule type" value="Genomic_DNA"/>
</dbReference>
<evidence type="ECO:0000256" key="1">
    <source>
        <dbReference type="SAM" id="MobiDB-lite"/>
    </source>
</evidence>
<dbReference type="AlphaFoldDB" id="A0AAV5BMX9"/>